<dbReference type="InterPro" id="IPR043502">
    <property type="entry name" value="DNA/RNA_pol_sf"/>
</dbReference>
<keyword evidence="2" id="KW-0515">Mutator protein</keyword>
<dbReference type="InterPro" id="IPR001126">
    <property type="entry name" value="UmuC"/>
</dbReference>
<organism evidence="7 8">
    <name type="scientific">Candidatus Stercoripulliclostridium merdigallinarum</name>
    <dbReference type="NCBI Taxonomy" id="2840951"/>
    <lineage>
        <taxon>Bacteria</taxon>
        <taxon>Bacillati</taxon>
        <taxon>Bacillota</taxon>
        <taxon>Clostridia</taxon>
        <taxon>Eubacteriales</taxon>
        <taxon>Candidatus Stercoripulliclostridium</taxon>
    </lineage>
</organism>
<evidence type="ECO:0000256" key="1">
    <source>
        <dbReference type="ARBA" id="ARBA00010945"/>
    </source>
</evidence>
<dbReference type="Pfam" id="PF11799">
    <property type="entry name" value="IMS_C"/>
    <property type="match status" value="1"/>
</dbReference>
<dbReference type="GO" id="GO:0005829">
    <property type="term" value="C:cytosol"/>
    <property type="evidence" value="ECO:0007669"/>
    <property type="project" value="TreeGrafter"/>
</dbReference>
<dbReference type="EMBL" id="DVNF01000026">
    <property type="protein sequence ID" value="HIU59887.1"/>
    <property type="molecule type" value="Genomic_DNA"/>
</dbReference>
<evidence type="ECO:0000256" key="5">
    <source>
        <dbReference type="ARBA" id="ARBA00022932"/>
    </source>
</evidence>
<sequence length="420" mass="46978">MSGKTYMCIDMKSFYASVECVERGINPMEGCLVVADESRGEGTICLAVSPKLKALGVKNRCRLFEIPKHLKYVIAPPRMQKYIDYAAEIYAIYLKFLSKDDIYVYSIDESFIDATEYLQLYGKTPRGFAKMLIEEIATEIGVPATAGIGSNLYLAKIALDITAKKSPDRIGELNEDSFRRTLWDHQPLTDFWGIARGTAKRLAKYGIYTMRGIAECPERVLYKEFGINAELMIDHAFGRESCTMRDIKNYSPKSRSVSSSQILFEDYSREKAAIVLEEMTRAATLDLIKRGLIARRVSVGVGYSSSQSAPTGGSTKLPNATAVFDYILPFVMKIYQKTTVPGVPIRRLSIAFDELSDECAEGYDLFTDPEEMEKLKRLGRTTLEIQTKFGKNSLFTATDLQEGATQLERNKLIGGHASGE</sequence>
<dbReference type="SUPFAM" id="SSF100879">
    <property type="entry name" value="Lesion bypass DNA polymerase (Y-family), little finger domain"/>
    <property type="match status" value="1"/>
</dbReference>
<proteinExistence type="inferred from homology"/>
<dbReference type="InterPro" id="IPR050116">
    <property type="entry name" value="DNA_polymerase-Y"/>
</dbReference>
<keyword evidence="5" id="KW-0239">DNA-directed DNA polymerase</keyword>
<dbReference type="GO" id="GO:0042276">
    <property type="term" value="P:error-prone translesion synthesis"/>
    <property type="evidence" value="ECO:0007669"/>
    <property type="project" value="TreeGrafter"/>
</dbReference>
<accession>A0A9D1SHJ7</accession>
<dbReference type="InterPro" id="IPR036775">
    <property type="entry name" value="DNA_pol_Y-fam_lit_finger_sf"/>
</dbReference>
<evidence type="ECO:0000259" key="6">
    <source>
        <dbReference type="PROSITE" id="PS50173"/>
    </source>
</evidence>
<keyword evidence="5" id="KW-0808">Transferase</keyword>
<dbReference type="Proteomes" id="UP000824094">
    <property type="component" value="Unassembled WGS sequence"/>
</dbReference>
<name>A0A9D1SHJ7_9FIRM</name>
<evidence type="ECO:0000313" key="7">
    <source>
        <dbReference type="EMBL" id="HIU59887.1"/>
    </source>
</evidence>
<dbReference type="SUPFAM" id="SSF56672">
    <property type="entry name" value="DNA/RNA polymerases"/>
    <property type="match status" value="1"/>
</dbReference>
<evidence type="ECO:0000313" key="8">
    <source>
        <dbReference type="Proteomes" id="UP000824094"/>
    </source>
</evidence>
<dbReference type="Pfam" id="PF00817">
    <property type="entry name" value="IMS"/>
    <property type="match status" value="1"/>
</dbReference>
<dbReference type="GO" id="GO:0003887">
    <property type="term" value="F:DNA-directed DNA polymerase activity"/>
    <property type="evidence" value="ECO:0007669"/>
    <property type="project" value="UniProtKB-KW"/>
</dbReference>
<dbReference type="InterPro" id="IPR017961">
    <property type="entry name" value="DNA_pol_Y-fam_little_finger"/>
</dbReference>
<keyword evidence="3" id="KW-0548">Nucleotidyltransferase</keyword>
<evidence type="ECO:0000256" key="4">
    <source>
        <dbReference type="ARBA" id="ARBA00022763"/>
    </source>
</evidence>
<dbReference type="PANTHER" id="PTHR11076:SF35">
    <property type="entry name" value="DNA REPAIR PROTEIN HOMOLOG YOBH"/>
    <property type="match status" value="1"/>
</dbReference>
<dbReference type="InterPro" id="IPR043128">
    <property type="entry name" value="Rev_trsase/Diguanyl_cyclase"/>
</dbReference>
<dbReference type="Gene3D" id="1.10.150.20">
    <property type="entry name" value="5' to 3' exonuclease, C-terminal subdomain"/>
    <property type="match status" value="1"/>
</dbReference>
<dbReference type="Gene3D" id="3.40.1170.60">
    <property type="match status" value="1"/>
</dbReference>
<feature type="domain" description="UmuC" evidence="6">
    <location>
        <begin position="6"/>
        <end position="195"/>
    </location>
</feature>
<keyword evidence="4" id="KW-0227">DNA damage</keyword>
<evidence type="ECO:0000256" key="2">
    <source>
        <dbReference type="ARBA" id="ARBA00022457"/>
    </source>
</evidence>
<comment type="caution">
    <text evidence="7">The sequence shown here is derived from an EMBL/GenBank/DDBJ whole genome shotgun (WGS) entry which is preliminary data.</text>
</comment>
<dbReference type="GO" id="GO:0003684">
    <property type="term" value="F:damaged DNA binding"/>
    <property type="evidence" value="ECO:0007669"/>
    <property type="project" value="InterPro"/>
</dbReference>
<evidence type="ECO:0000256" key="3">
    <source>
        <dbReference type="ARBA" id="ARBA00022695"/>
    </source>
</evidence>
<dbReference type="PROSITE" id="PS50173">
    <property type="entry name" value="UMUC"/>
    <property type="match status" value="1"/>
</dbReference>
<dbReference type="AlphaFoldDB" id="A0A9D1SHJ7"/>
<reference evidence="7" key="1">
    <citation type="submission" date="2020-10" db="EMBL/GenBank/DDBJ databases">
        <authorList>
            <person name="Gilroy R."/>
        </authorList>
    </citation>
    <scope>NUCLEOTIDE SEQUENCE</scope>
    <source>
        <strain evidence="7">18911</strain>
    </source>
</reference>
<dbReference type="PANTHER" id="PTHR11076">
    <property type="entry name" value="DNA REPAIR POLYMERASE UMUC / TRANSFERASE FAMILY MEMBER"/>
    <property type="match status" value="1"/>
</dbReference>
<comment type="similarity">
    <text evidence="1">Belongs to the DNA polymerase type-Y family.</text>
</comment>
<dbReference type="GO" id="GO:0006281">
    <property type="term" value="P:DNA repair"/>
    <property type="evidence" value="ECO:0007669"/>
    <property type="project" value="InterPro"/>
</dbReference>
<gene>
    <name evidence="7" type="ORF">IAB05_00690</name>
</gene>
<protein>
    <submittedName>
        <fullName evidence="7">DNA repair protein</fullName>
    </submittedName>
</protein>
<dbReference type="GO" id="GO:0009432">
    <property type="term" value="P:SOS response"/>
    <property type="evidence" value="ECO:0007669"/>
    <property type="project" value="TreeGrafter"/>
</dbReference>
<dbReference type="Gene3D" id="3.30.70.270">
    <property type="match status" value="1"/>
</dbReference>
<reference evidence="7" key="2">
    <citation type="journal article" date="2021" name="PeerJ">
        <title>Extensive microbial diversity within the chicken gut microbiome revealed by metagenomics and culture.</title>
        <authorList>
            <person name="Gilroy R."/>
            <person name="Ravi A."/>
            <person name="Getino M."/>
            <person name="Pursley I."/>
            <person name="Horton D.L."/>
            <person name="Alikhan N.F."/>
            <person name="Baker D."/>
            <person name="Gharbi K."/>
            <person name="Hall N."/>
            <person name="Watson M."/>
            <person name="Adriaenssens E.M."/>
            <person name="Foster-Nyarko E."/>
            <person name="Jarju S."/>
            <person name="Secka A."/>
            <person name="Antonio M."/>
            <person name="Oren A."/>
            <person name="Chaudhuri R.R."/>
            <person name="La Ragione R."/>
            <person name="Hildebrand F."/>
            <person name="Pallen M.J."/>
        </authorList>
    </citation>
    <scope>NUCLEOTIDE SEQUENCE</scope>
    <source>
        <strain evidence="7">18911</strain>
    </source>
</reference>